<proteinExistence type="predicted"/>
<accession>E3HYQ2</accession>
<dbReference type="KEGG" id="rva:Rvan_0511"/>
<sequence>MSVESAIAYITRMREDNDFHHLINAKSDDEEAAWALIREQGYDFTLEEFQKARDTIYEEFGISPL</sequence>
<dbReference type="AlphaFoldDB" id="E3HYQ2"/>
<dbReference type="InterPro" id="IPR012903">
    <property type="entry name" value="Nif11"/>
</dbReference>
<dbReference type="NCBIfam" id="TIGR03798">
    <property type="entry name" value="leader_Nif11"/>
    <property type="match status" value="1"/>
</dbReference>
<evidence type="ECO:0000259" key="1">
    <source>
        <dbReference type="Pfam" id="PF07862"/>
    </source>
</evidence>
<dbReference type="STRING" id="648757.Rvan_0511"/>
<dbReference type="Proteomes" id="UP000001399">
    <property type="component" value="Chromosome"/>
</dbReference>
<gene>
    <name evidence="2" type="ordered locus">Rvan_0511</name>
</gene>
<dbReference type="eggNOG" id="ENOG50337RP">
    <property type="taxonomic scope" value="Bacteria"/>
</dbReference>
<dbReference type="HOGENOM" id="CLU_2840270_0_0_5"/>
<organism evidence="2 3">
    <name type="scientific">Rhodomicrobium vannielii (strain ATCC 17100 / DSM 162 / LMG 4299 / NCIMB 10020 / ATH 3.1.1)</name>
    <dbReference type="NCBI Taxonomy" id="648757"/>
    <lineage>
        <taxon>Bacteria</taxon>
        <taxon>Pseudomonadati</taxon>
        <taxon>Pseudomonadota</taxon>
        <taxon>Alphaproteobacteria</taxon>
        <taxon>Hyphomicrobiales</taxon>
        <taxon>Hyphomicrobiaceae</taxon>
        <taxon>Rhodomicrobium</taxon>
    </lineage>
</organism>
<dbReference type="EMBL" id="CP002292">
    <property type="protein sequence ID" value="ADP69793.1"/>
    <property type="molecule type" value="Genomic_DNA"/>
</dbReference>
<dbReference type="Pfam" id="PF07862">
    <property type="entry name" value="Nif11"/>
    <property type="match status" value="1"/>
</dbReference>
<name>E3HYQ2_RHOVT</name>
<dbReference type="InterPro" id="IPR022516">
    <property type="entry name" value="CHP03798_Ocin"/>
</dbReference>
<protein>
    <recommendedName>
        <fullName evidence="1">Nif11 domain-containing protein</fullName>
    </recommendedName>
</protein>
<feature type="domain" description="Nif11" evidence="1">
    <location>
        <begin position="1"/>
        <end position="49"/>
    </location>
</feature>
<dbReference type="RefSeq" id="WP_013418197.1">
    <property type="nucleotide sequence ID" value="NC_014664.1"/>
</dbReference>
<evidence type="ECO:0000313" key="2">
    <source>
        <dbReference type="EMBL" id="ADP69793.1"/>
    </source>
</evidence>
<reference evidence="3" key="1">
    <citation type="journal article" date="2011" name="J. Bacteriol.">
        <title>Genome sequences of eight morphologically diverse alphaproteobacteria.</title>
        <authorList>
            <consortium name="US DOE Joint Genome Institute"/>
            <person name="Brown P.J."/>
            <person name="Kysela D.T."/>
            <person name="Buechlein A."/>
            <person name="Hemmerich C."/>
            <person name="Brun Y.V."/>
        </authorList>
    </citation>
    <scope>NUCLEOTIDE SEQUENCE [LARGE SCALE GENOMIC DNA]</scope>
    <source>
        <strain evidence="3">ATCC 17100 / ATH 3.1.1 / DSM 162 / LMG 4299</strain>
    </source>
</reference>
<evidence type="ECO:0000313" key="3">
    <source>
        <dbReference type="Proteomes" id="UP000001399"/>
    </source>
</evidence>
<keyword evidence="3" id="KW-1185">Reference proteome</keyword>
<dbReference type="OrthoDB" id="5461162at2"/>